<proteinExistence type="predicted"/>
<evidence type="ECO:0000313" key="2">
    <source>
        <dbReference type="EMBL" id="SDO01467.1"/>
    </source>
</evidence>
<dbReference type="EMBL" id="FNIR01000003">
    <property type="protein sequence ID" value="SDO01467.1"/>
    <property type="molecule type" value="Genomic_DNA"/>
</dbReference>
<dbReference type="Proteomes" id="UP000199088">
    <property type="component" value="Unassembled WGS sequence"/>
</dbReference>
<accession>A0A1H0G3K3</accession>
<keyword evidence="1" id="KW-0812">Transmembrane</keyword>
<keyword evidence="1" id="KW-0472">Membrane</keyword>
<dbReference type="STRING" id="1052260.SAMN05660199_01126"/>
<dbReference type="AlphaFoldDB" id="A0A1H0G3K3"/>
<dbReference type="Pfam" id="PF13795">
    <property type="entry name" value="HupE_UreJ_2"/>
    <property type="match status" value="1"/>
</dbReference>
<gene>
    <name evidence="2" type="ORF">SAMN05660199_01126</name>
</gene>
<sequence length="482" mass="49048">MTATPVRTPRRLRRGTRAGEIARRALGAVLLALVGVVLTAAPASAHVVPSSVLQLDIRADVVDGDLLLPAADLATASGLTLVDADGAGAALDTANADAVADYLTDHIAVTSDAGAWTVDVGDVTATTTEQYGTGTFPAVTADLVLTPPAGADVHAFDLDYDAVVHQVITADVYVILRSDDTGATDPADLPASLGAVAVDTVTGTIPTLHVDLTGNSPTSTTAGFLGMLSLGISHIAEGTDHQLFLLTLLLPAPLLASAGRWRGTVPGRRAVRRITTTTAAFTVGHSVTLALGALGLPVPGQAVEAAIAVSILVAAAHAVRPVFPGREPLVAGLFGLVHGLAFAGTLTELDLSGGDLVRSLFGFNIGIELMQLAVVALVLPPLVVLARTPFYGRLRVGAAVLTGIAAGGWLLDRLGVATPLAGAADRLGPVSPWLAGMLWVLALGTVLHRGTPRSHVAFLGWRAGRVDGLVVPVDPGASAGRR</sequence>
<evidence type="ECO:0000313" key="3">
    <source>
        <dbReference type="Proteomes" id="UP000199088"/>
    </source>
</evidence>
<protein>
    <submittedName>
        <fullName evidence="2">HupE / UreJ protein</fullName>
    </submittedName>
</protein>
<dbReference type="InterPro" id="IPR032809">
    <property type="entry name" value="Put_HupE_UreJ"/>
</dbReference>
<keyword evidence="1" id="KW-1133">Transmembrane helix</keyword>
<dbReference type="RefSeq" id="WP_091241209.1">
    <property type="nucleotide sequence ID" value="NZ_FNIR01000003.1"/>
</dbReference>
<feature type="transmembrane region" description="Helical" evidence="1">
    <location>
        <begin position="430"/>
        <end position="447"/>
    </location>
</feature>
<evidence type="ECO:0000256" key="1">
    <source>
        <dbReference type="SAM" id="Phobius"/>
    </source>
</evidence>
<organism evidence="2 3">
    <name type="scientific">Klenkia soli</name>
    <dbReference type="NCBI Taxonomy" id="1052260"/>
    <lineage>
        <taxon>Bacteria</taxon>
        <taxon>Bacillati</taxon>
        <taxon>Actinomycetota</taxon>
        <taxon>Actinomycetes</taxon>
        <taxon>Geodermatophilales</taxon>
        <taxon>Geodermatophilaceae</taxon>
        <taxon>Klenkia</taxon>
    </lineage>
</organism>
<feature type="transmembrane region" description="Helical" evidence="1">
    <location>
        <begin position="361"/>
        <end position="385"/>
    </location>
</feature>
<dbReference type="OrthoDB" id="9808870at2"/>
<feature type="transmembrane region" description="Helical" evidence="1">
    <location>
        <begin position="392"/>
        <end position="410"/>
    </location>
</feature>
<keyword evidence="3" id="KW-1185">Reference proteome</keyword>
<name>A0A1H0G3K3_9ACTN</name>
<reference evidence="3" key="1">
    <citation type="submission" date="2016-10" db="EMBL/GenBank/DDBJ databases">
        <authorList>
            <person name="Varghese N."/>
            <person name="Submissions S."/>
        </authorList>
    </citation>
    <scope>NUCLEOTIDE SEQUENCE [LARGE SCALE GENOMIC DNA]</scope>
    <source>
        <strain evidence="3">DSM 45843</strain>
    </source>
</reference>